<dbReference type="EMBL" id="GBRH01167673">
    <property type="protein sequence ID" value="JAE30223.1"/>
    <property type="molecule type" value="Transcribed_RNA"/>
</dbReference>
<evidence type="ECO:0000313" key="1">
    <source>
        <dbReference type="EMBL" id="JAE30223.1"/>
    </source>
</evidence>
<proteinExistence type="predicted"/>
<name>A0A0A9HBD0_ARUDO</name>
<reference evidence="1" key="2">
    <citation type="journal article" date="2015" name="Data Brief">
        <title>Shoot transcriptome of the giant reed, Arundo donax.</title>
        <authorList>
            <person name="Barrero R.A."/>
            <person name="Guerrero F.D."/>
            <person name="Moolhuijzen P."/>
            <person name="Goolsby J.A."/>
            <person name="Tidwell J."/>
            <person name="Bellgard S.E."/>
            <person name="Bellgard M.I."/>
        </authorList>
    </citation>
    <scope>NUCLEOTIDE SEQUENCE</scope>
    <source>
        <tissue evidence="1">Shoot tissue taken approximately 20 cm above the soil surface</tissue>
    </source>
</reference>
<protein>
    <submittedName>
        <fullName evidence="1">Uncharacterized protein</fullName>
    </submittedName>
</protein>
<reference evidence="1" key="1">
    <citation type="submission" date="2014-09" db="EMBL/GenBank/DDBJ databases">
        <authorList>
            <person name="Magalhaes I.L.F."/>
            <person name="Oliveira U."/>
            <person name="Santos F.R."/>
            <person name="Vidigal T.H.D.A."/>
            <person name="Brescovit A.D."/>
            <person name="Santos A.J."/>
        </authorList>
    </citation>
    <scope>NUCLEOTIDE SEQUENCE</scope>
    <source>
        <tissue evidence="1">Shoot tissue taken approximately 20 cm above the soil surface</tissue>
    </source>
</reference>
<organism evidence="1">
    <name type="scientific">Arundo donax</name>
    <name type="common">Giant reed</name>
    <name type="synonym">Donax arundinaceus</name>
    <dbReference type="NCBI Taxonomy" id="35708"/>
    <lineage>
        <taxon>Eukaryota</taxon>
        <taxon>Viridiplantae</taxon>
        <taxon>Streptophyta</taxon>
        <taxon>Embryophyta</taxon>
        <taxon>Tracheophyta</taxon>
        <taxon>Spermatophyta</taxon>
        <taxon>Magnoliopsida</taxon>
        <taxon>Liliopsida</taxon>
        <taxon>Poales</taxon>
        <taxon>Poaceae</taxon>
        <taxon>PACMAD clade</taxon>
        <taxon>Arundinoideae</taxon>
        <taxon>Arundineae</taxon>
        <taxon>Arundo</taxon>
    </lineage>
</organism>
<sequence>MSDAWQELTFQMNIISIIILAPLDINERQQP</sequence>
<dbReference type="AlphaFoldDB" id="A0A0A9HBD0"/>
<accession>A0A0A9HBD0</accession>